<dbReference type="NCBIfam" id="TIGR01347">
    <property type="entry name" value="sucB"/>
    <property type="match status" value="1"/>
</dbReference>
<keyword evidence="8" id="KW-0809">Transit peptide</keyword>
<dbReference type="InterPro" id="IPR001078">
    <property type="entry name" value="2-oxoacid_DH_actylTfrase"/>
</dbReference>
<organism evidence="13 14">
    <name type="scientific">Orbilia brochopaga</name>
    <dbReference type="NCBI Taxonomy" id="3140254"/>
    <lineage>
        <taxon>Eukaryota</taxon>
        <taxon>Fungi</taxon>
        <taxon>Dikarya</taxon>
        <taxon>Ascomycota</taxon>
        <taxon>Pezizomycotina</taxon>
        <taxon>Orbiliomycetes</taxon>
        <taxon>Orbiliales</taxon>
        <taxon>Orbiliaceae</taxon>
        <taxon>Orbilia</taxon>
    </lineage>
</organism>
<dbReference type="GO" id="GO:0005739">
    <property type="term" value="C:mitochondrion"/>
    <property type="evidence" value="ECO:0007669"/>
    <property type="project" value="TreeGrafter"/>
</dbReference>
<feature type="region of interest" description="Disordered" evidence="11">
    <location>
        <begin position="143"/>
        <end position="233"/>
    </location>
</feature>
<keyword evidence="14" id="KW-1185">Reference proteome</keyword>
<comment type="similarity">
    <text evidence="3">Belongs to the 2-oxoacid dehydrogenase family.</text>
</comment>
<dbReference type="Gene3D" id="2.40.50.100">
    <property type="match status" value="1"/>
</dbReference>
<evidence type="ECO:0000256" key="8">
    <source>
        <dbReference type="ARBA" id="ARBA00022946"/>
    </source>
</evidence>
<dbReference type="CDD" id="cd06849">
    <property type="entry name" value="lipoyl_domain"/>
    <property type="match status" value="1"/>
</dbReference>
<dbReference type="NCBIfam" id="NF004309">
    <property type="entry name" value="PRK05704.1"/>
    <property type="match status" value="1"/>
</dbReference>
<evidence type="ECO:0000256" key="3">
    <source>
        <dbReference type="ARBA" id="ARBA00007317"/>
    </source>
</evidence>
<feature type="domain" description="Lipoyl-binding" evidence="12">
    <location>
        <begin position="67"/>
        <end position="142"/>
    </location>
</feature>
<feature type="compositionally biased region" description="Basic and acidic residues" evidence="11">
    <location>
        <begin position="150"/>
        <end position="177"/>
    </location>
</feature>
<dbReference type="PROSITE" id="PS50968">
    <property type="entry name" value="BIOTINYL_LIPOYL"/>
    <property type="match status" value="1"/>
</dbReference>
<evidence type="ECO:0000313" key="13">
    <source>
        <dbReference type="EMBL" id="KAK6359576.1"/>
    </source>
</evidence>
<dbReference type="PANTHER" id="PTHR43416">
    <property type="entry name" value="DIHYDROLIPOYLLYSINE-RESIDUE SUCCINYLTRANSFERASE COMPONENT OF 2-OXOGLUTARATE DEHYDROGENASE COMPLEX, MITOCHONDRIAL-RELATED"/>
    <property type="match status" value="1"/>
</dbReference>
<evidence type="ECO:0000256" key="4">
    <source>
        <dbReference type="ARBA" id="ARBA00012945"/>
    </source>
</evidence>
<dbReference type="InterPro" id="IPR006255">
    <property type="entry name" value="SucB"/>
</dbReference>
<dbReference type="GO" id="GO:0045252">
    <property type="term" value="C:oxoglutarate dehydrogenase complex"/>
    <property type="evidence" value="ECO:0007669"/>
    <property type="project" value="InterPro"/>
</dbReference>
<dbReference type="GO" id="GO:0006099">
    <property type="term" value="P:tricarboxylic acid cycle"/>
    <property type="evidence" value="ECO:0007669"/>
    <property type="project" value="UniProtKB-KW"/>
</dbReference>
<dbReference type="Proteomes" id="UP001375240">
    <property type="component" value="Unassembled WGS sequence"/>
</dbReference>
<proteinExistence type="inferred from homology"/>
<accession>A0AAV9VEJ8</accession>
<comment type="cofactor">
    <cofactor evidence="1">
        <name>(R)-lipoate</name>
        <dbReference type="ChEBI" id="CHEBI:83088"/>
    </cofactor>
</comment>
<dbReference type="InterPro" id="IPR023213">
    <property type="entry name" value="CAT-like_dom_sf"/>
</dbReference>
<feature type="compositionally biased region" description="Basic and acidic residues" evidence="11">
    <location>
        <begin position="201"/>
        <end position="213"/>
    </location>
</feature>
<keyword evidence="6" id="KW-0808">Transferase</keyword>
<evidence type="ECO:0000256" key="9">
    <source>
        <dbReference type="ARBA" id="ARBA00023315"/>
    </source>
</evidence>
<dbReference type="InterPro" id="IPR003016">
    <property type="entry name" value="2-oxoA_DH_lipoyl-BS"/>
</dbReference>
<dbReference type="InterPro" id="IPR050537">
    <property type="entry name" value="2-oxoacid_dehydrogenase"/>
</dbReference>
<protein>
    <recommendedName>
        <fullName evidence="4">dihydrolipoyllysine-residue succinyltransferase</fullName>
        <ecNumber evidence="4">2.3.1.61</ecNumber>
    </recommendedName>
    <alternativeName>
        <fullName evidence="10">2-oxoglutarate dehydrogenase complex component E2</fullName>
    </alternativeName>
</protein>
<keyword evidence="7" id="KW-0450">Lipoyl</keyword>
<dbReference type="PROSITE" id="PS00189">
    <property type="entry name" value="LIPOYL"/>
    <property type="match status" value="1"/>
</dbReference>
<keyword evidence="5" id="KW-0816">Tricarboxylic acid cycle</keyword>
<keyword evidence="9" id="KW-0012">Acyltransferase</keyword>
<evidence type="ECO:0000259" key="12">
    <source>
        <dbReference type="PROSITE" id="PS50968"/>
    </source>
</evidence>
<evidence type="ECO:0000256" key="10">
    <source>
        <dbReference type="ARBA" id="ARBA00032406"/>
    </source>
</evidence>
<name>A0AAV9VEJ8_9PEZI</name>
<reference evidence="13 14" key="1">
    <citation type="submission" date="2019-10" db="EMBL/GenBank/DDBJ databases">
        <authorList>
            <person name="Palmer J.M."/>
        </authorList>
    </citation>
    <scope>NUCLEOTIDE SEQUENCE [LARGE SCALE GENOMIC DNA]</scope>
    <source>
        <strain evidence="13 14">TWF696</strain>
    </source>
</reference>
<sequence length="463" mass="50485">MSTAALRFTPLRSSRLALGSHLRSSPRRLIHVQTPSTSILTRRSGPRNFQIASSNASLQQWRHYADTVTIKVPTMAESISEGTLKQWLKEVGEEVEQDEEIATIETDKIDVAVNAPQAGILKELLVEADTTVTIGQDLAILEPGATGGASKKEKKSEPEPSKSEDSKSKENTEEKPAETNQPPSDKAPAPEAKAQPSPPKQEPKKEPKKDTHDSSSQSSSTHIPGMGNRGEQRVKMTRMRLRTAEKLKQSQNTAAALTTFNEVDMSAVMDMRAKYKDEILKRTGIKLGFMGFFTKAAILAMKHVPIVNASIEGPGAGDTIVYRDYVDVSIAVATEKGLVTPVIRNAEDLDLIGIEKAIAELGTKARDGKITLEDLAGGTFTISNGGVFGSLMGTPIINTPQSAVLGLHATKERPVAINGKVEIRPMMYLALTYDHRILDGREAVTFLVKLKEYIEDPRRMLLP</sequence>
<evidence type="ECO:0000256" key="2">
    <source>
        <dbReference type="ARBA" id="ARBA00005145"/>
    </source>
</evidence>
<evidence type="ECO:0000256" key="7">
    <source>
        <dbReference type="ARBA" id="ARBA00022823"/>
    </source>
</evidence>
<dbReference type="InterPro" id="IPR000089">
    <property type="entry name" value="Biotin_lipoyl"/>
</dbReference>
<dbReference type="Pfam" id="PF00364">
    <property type="entry name" value="Biotin_lipoyl"/>
    <property type="match status" value="1"/>
</dbReference>
<dbReference type="GO" id="GO:0004149">
    <property type="term" value="F:dihydrolipoyllysine-residue succinyltransferase activity"/>
    <property type="evidence" value="ECO:0007669"/>
    <property type="project" value="UniProtKB-EC"/>
</dbReference>
<dbReference type="Gene3D" id="3.30.559.10">
    <property type="entry name" value="Chloramphenicol acetyltransferase-like domain"/>
    <property type="match status" value="1"/>
</dbReference>
<dbReference type="SUPFAM" id="SSF51230">
    <property type="entry name" value="Single hybrid motif"/>
    <property type="match status" value="1"/>
</dbReference>
<evidence type="ECO:0000256" key="6">
    <source>
        <dbReference type="ARBA" id="ARBA00022679"/>
    </source>
</evidence>
<comment type="caution">
    <text evidence="13">The sequence shown here is derived from an EMBL/GenBank/DDBJ whole genome shotgun (WGS) entry which is preliminary data.</text>
</comment>
<dbReference type="PANTHER" id="PTHR43416:SF5">
    <property type="entry name" value="DIHYDROLIPOYLLYSINE-RESIDUE SUCCINYLTRANSFERASE COMPONENT OF 2-OXOGLUTARATE DEHYDROGENASE COMPLEX, MITOCHONDRIAL"/>
    <property type="match status" value="1"/>
</dbReference>
<gene>
    <name evidence="13" type="primary">KGD2</name>
    <name evidence="13" type="ORF">TWF696_000728</name>
</gene>
<evidence type="ECO:0000256" key="1">
    <source>
        <dbReference type="ARBA" id="ARBA00001938"/>
    </source>
</evidence>
<dbReference type="Pfam" id="PF00198">
    <property type="entry name" value="2-oxoacid_dh"/>
    <property type="match status" value="1"/>
</dbReference>
<dbReference type="FunFam" id="3.30.559.10:FF:000007">
    <property type="entry name" value="Dihydrolipoamide acetyltransferase component of pyruvate dehydrogenase complex"/>
    <property type="match status" value="1"/>
</dbReference>
<dbReference type="SUPFAM" id="SSF52777">
    <property type="entry name" value="CoA-dependent acyltransferases"/>
    <property type="match status" value="1"/>
</dbReference>
<dbReference type="AlphaFoldDB" id="A0AAV9VEJ8"/>
<dbReference type="EMBL" id="JAVHNQ010000001">
    <property type="protein sequence ID" value="KAK6359576.1"/>
    <property type="molecule type" value="Genomic_DNA"/>
</dbReference>
<evidence type="ECO:0000313" key="14">
    <source>
        <dbReference type="Proteomes" id="UP001375240"/>
    </source>
</evidence>
<dbReference type="InterPro" id="IPR011053">
    <property type="entry name" value="Single_hybrid_motif"/>
</dbReference>
<dbReference type="EC" id="2.3.1.61" evidence="4"/>
<evidence type="ECO:0000256" key="11">
    <source>
        <dbReference type="SAM" id="MobiDB-lite"/>
    </source>
</evidence>
<evidence type="ECO:0000256" key="5">
    <source>
        <dbReference type="ARBA" id="ARBA00022532"/>
    </source>
</evidence>
<comment type="pathway">
    <text evidence="2">Amino-acid degradation; L-lysine degradation via saccharopine pathway; glutaryl-CoA from L-lysine: step 6/6.</text>
</comment>